<keyword evidence="5" id="KW-0418">Kinase</keyword>
<accession>A0ABT8CBK3</accession>
<evidence type="ECO:0000313" key="9">
    <source>
        <dbReference type="EMBL" id="MDN3690169.1"/>
    </source>
</evidence>
<dbReference type="SMART" id="SM01400">
    <property type="entry name" value="Pribosyltran_N"/>
    <property type="match status" value="1"/>
</dbReference>
<reference evidence="10" key="1">
    <citation type="journal article" date="2019" name="Int. J. Syst. Evol. Microbiol.">
        <title>The Global Catalogue of Microorganisms (GCM) 10K type strain sequencing project: providing services to taxonomists for standard genome sequencing and annotation.</title>
        <authorList>
            <consortium name="The Broad Institute Genomics Platform"/>
            <consortium name="The Broad Institute Genome Sequencing Center for Infectious Disease"/>
            <person name="Wu L."/>
            <person name="Ma J."/>
        </authorList>
    </citation>
    <scope>NUCLEOTIDE SEQUENCE [LARGE SCALE GENOMIC DNA]</scope>
    <source>
        <strain evidence="10">CECT 7706</strain>
    </source>
</reference>
<dbReference type="InterPro" id="IPR029057">
    <property type="entry name" value="PRTase-like"/>
</dbReference>
<feature type="domain" description="Ribose-phosphate pyrophosphokinase N-terminal" evidence="8">
    <location>
        <begin position="1"/>
        <end position="121"/>
    </location>
</feature>
<dbReference type="InterPro" id="IPR005946">
    <property type="entry name" value="Rib-P_diPkinase"/>
</dbReference>
<dbReference type="InterPro" id="IPR000836">
    <property type="entry name" value="PRTase_dom"/>
</dbReference>
<keyword evidence="10" id="KW-1185">Reference proteome</keyword>
<dbReference type="EMBL" id="JAUFQS010000047">
    <property type="protein sequence ID" value="MDN3690169.1"/>
    <property type="molecule type" value="Genomic_DNA"/>
</dbReference>
<evidence type="ECO:0000256" key="6">
    <source>
        <dbReference type="ARBA" id="ARBA00022840"/>
    </source>
</evidence>
<dbReference type="NCBIfam" id="TIGR01251">
    <property type="entry name" value="ribP_PPkin"/>
    <property type="match status" value="1"/>
</dbReference>
<protein>
    <recommendedName>
        <fullName evidence="1">ribose-phosphate diphosphokinase</fullName>
        <ecNumber evidence="1">2.7.6.1</ecNumber>
    </recommendedName>
</protein>
<evidence type="ECO:0000256" key="2">
    <source>
        <dbReference type="ARBA" id="ARBA00022679"/>
    </source>
</evidence>
<keyword evidence="6" id="KW-0067">ATP-binding</keyword>
<dbReference type="CDD" id="cd06223">
    <property type="entry name" value="PRTases_typeI"/>
    <property type="match status" value="1"/>
</dbReference>
<dbReference type="PANTHER" id="PTHR10210">
    <property type="entry name" value="RIBOSE-PHOSPHATE DIPHOSPHOKINASE FAMILY MEMBER"/>
    <property type="match status" value="1"/>
</dbReference>
<dbReference type="PANTHER" id="PTHR10210:SF32">
    <property type="entry name" value="RIBOSE-PHOSPHATE PYROPHOSPHOKINASE 2"/>
    <property type="match status" value="1"/>
</dbReference>
<keyword evidence="3" id="KW-0545">Nucleotide biosynthesis</keyword>
<keyword evidence="4" id="KW-0547">Nucleotide-binding</keyword>
<evidence type="ECO:0000256" key="4">
    <source>
        <dbReference type="ARBA" id="ARBA00022741"/>
    </source>
</evidence>
<dbReference type="RefSeq" id="WP_163383322.1">
    <property type="nucleotide sequence ID" value="NZ_JAUFQS010000047.1"/>
</dbReference>
<evidence type="ECO:0000259" key="8">
    <source>
        <dbReference type="Pfam" id="PF13793"/>
    </source>
</evidence>
<proteinExistence type="predicted"/>
<organism evidence="9 10">
    <name type="scientific">Cyclobacterium jeungdonense</name>
    <dbReference type="NCBI Taxonomy" id="708087"/>
    <lineage>
        <taxon>Bacteria</taxon>
        <taxon>Pseudomonadati</taxon>
        <taxon>Bacteroidota</taxon>
        <taxon>Cytophagia</taxon>
        <taxon>Cytophagales</taxon>
        <taxon>Cyclobacteriaceae</taxon>
        <taxon>Cyclobacterium</taxon>
    </lineage>
</organism>
<dbReference type="GO" id="GO:0004749">
    <property type="term" value="F:ribose phosphate diphosphokinase activity"/>
    <property type="evidence" value="ECO:0007669"/>
    <property type="project" value="UniProtKB-EC"/>
</dbReference>
<evidence type="ECO:0000256" key="7">
    <source>
        <dbReference type="ARBA" id="ARBA00049535"/>
    </source>
</evidence>
<dbReference type="EC" id="2.7.6.1" evidence="1"/>
<dbReference type="Pfam" id="PF14572">
    <property type="entry name" value="Pribosyl_synth"/>
    <property type="match status" value="1"/>
</dbReference>
<sequence>MRLFALHTSNSFGEKVAMALNVSLNDHEERDFEDGEHKIRPLVSVRDQDVYVIHSLHADGHESVNDKLIKLLFFISTLKDAGAARITAIVPYLCYARKDRRTKARDPLSLKYVASLFESSGLDRLVTIDVHNLQAFQNAFRCHTEHLEAQNLFMGYFKSMLDQDEELVVMSPDIGGVKRAEQFRDKMAEIISKPVGFAFMEKMRSKDVVSGELVVGNVKDKAVILLDDLISSGTTMARAAVACVRLGATSVYAVATHGAFISGANAALKEKAIKKVIVTNTIPPGRLNEELAKKKLEVLDITSFFAETIRRLHTGGSLVSLMKME</sequence>
<dbReference type="Pfam" id="PF13793">
    <property type="entry name" value="Pribosyltran_N"/>
    <property type="match status" value="1"/>
</dbReference>
<dbReference type="Proteomes" id="UP001236663">
    <property type="component" value="Unassembled WGS sequence"/>
</dbReference>
<evidence type="ECO:0000256" key="1">
    <source>
        <dbReference type="ARBA" id="ARBA00013247"/>
    </source>
</evidence>
<dbReference type="SUPFAM" id="SSF53271">
    <property type="entry name" value="PRTase-like"/>
    <property type="match status" value="2"/>
</dbReference>
<comment type="caution">
    <text evidence="9">The sequence shown here is derived from an EMBL/GenBank/DDBJ whole genome shotgun (WGS) entry which is preliminary data.</text>
</comment>
<evidence type="ECO:0000256" key="5">
    <source>
        <dbReference type="ARBA" id="ARBA00022777"/>
    </source>
</evidence>
<keyword evidence="2 9" id="KW-0808">Transferase</keyword>
<gene>
    <name evidence="9" type="ORF">QWZ15_20275</name>
</gene>
<evidence type="ECO:0000313" key="10">
    <source>
        <dbReference type="Proteomes" id="UP001236663"/>
    </source>
</evidence>
<comment type="catalytic activity">
    <reaction evidence="7">
        <text>D-ribose 5-phosphate + ATP = 5-phospho-alpha-D-ribose 1-diphosphate + AMP + H(+)</text>
        <dbReference type="Rhea" id="RHEA:15609"/>
        <dbReference type="ChEBI" id="CHEBI:15378"/>
        <dbReference type="ChEBI" id="CHEBI:30616"/>
        <dbReference type="ChEBI" id="CHEBI:58017"/>
        <dbReference type="ChEBI" id="CHEBI:78346"/>
        <dbReference type="ChEBI" id="CHEBI:456215"/>
        <dbReference type="EC" id="2.7.6.1"/>
    </reaction>
</comment>
<dbReference type="Gene3D" id="3.40.50.2020">
    <property type="match status" value="2"/>
</dbReference>
<evidence type="ECO:0000256" key="3">
    <source>
        <dbReference type="ARBA" id="ARBA00022727"/>
    </source>
</evidence>
<name>A0ABT8CBK3_9BACT</name>
<dbReference type="InterPro" id="IPR029099">
    <property type="entry name" value="Pribosyltran_N"/>
</dbReference>